<evidence type="ECO:0000259" key="1">
    <source>
        <dbReference type="PROSITE" id="PS50181"/>
    </source>
</evidence>
<dbReference type="SUPFAM" id="SSF81383">
    <property type="entry name" value="F-box domain"/>
    <property type="match status" value="1"/>
</dbReference>
<gene>
    <name evidence="2" type="ORF">QN277_000531</name>
</gene>
<sequence length="360" mass="41787">MENLPNELRTEILLRLSIKSLAYLKCMSKSWRSLISDPNFPKLHFQPSPQHYTFRFPYYVRSDRDHTHLQMRAIDFNASPRDDSAAISFDFHSDYKFMLASCRGFLLLLNKKRDQLLVWNPSTGERKQIVVPKTHIDSELHDFCYDESTDDYLIVVVKLYLHQAFRIFSIGNNSWNKEVVINYQEIMVPFYPGVSGSVVNGVIYWLVSFIDEELHDEVNILALDIKTNQVRRVVPDIDDSLLTFCHLRLMGESLALIDLTYYDEIKIWVMEEGEGESSWTKRMSIPINQEAMTGCISPLCFTKDGQLVTLHYPPLTLSRWSSEQGKLEEDRTCNGLLERFYKATPVYTETLLSLPSTQNA</sequence>
<dbReference type="Gene3D" id="1.20.1280.50">
    <property type="match status" value="1"/>
</dbReference>
<dbReference type="EMBL" id="JAWXYG010000001">
    <property type="protein sequence ID" value="KAK4283597.1"/>
    <property type="molecule type" value="Genomic_DNA"/>
</dbReference>
<dbReference type="InterPro" id="IPR050796">
    <property type="entry name" value="SCF_F-box_component"/>
</dbReference>
<accession>A0AAE1N6H9</accession>
<dbReference type="PROSITE" id="PS50181">
    <property type="entry name" value="FBOX"/>
    <property type="match status" value="1"/>
</dbReference>
<dbReference type="InterPro" id="IPR001810">
    <property type="entry name" value="F-box_dom"/>
</dbReference>
<dbReference type="SMART" id="SM00256">
    <property type="entry name" value="FBOX"/>
    <property type="match status" value="1"/>
</dbReference>
<feature type="domain" description="F-box" evidence="1">
    <location>
        <begin position="1"/>
        <end position="43"/>
    </location>
</feature>
<dbReference type="Pfam" id="PF00646">
    <property type="entry name" value="F-box"/>
    <property type="match status" value="1"/>
</dbReference>
<dbReference type="SUPFAM" id="SSF69322">
    <property type="entry name" value="Tricorn protease domain 2"/>
    <property type="match status" value="1"/>
</dbReference>
<dbReference type="AlphaFoldDB" id="A0AAE1N6H9"/>
<dbReference type="InterPro" id="IPR006527">
    <property type="entry name" value="F-box-assoc_dom_typ1"/>
</dbReference>
<proteinExistence type="predicted"/>
<dbReference type="Pfam" id="PF07734">
    <property type="entry name" value="FBA_1"/>
    <property type="match status" value="1"/>
</dbReference>
<dbReference type="NCBIfam" id="TIGR01640">
    <property type="entry name" value="F_box_assoc_1"/>
    <property type="match status" value="1"/>
</dbReference>
<evidence type="ECO:0000313" key="3">
    <source>
        <dbReference type="Proteomes" id="UP001293593"/>
    </source>
</evidence>
<evidence type="ECO:0000313" key="2">
    <source>
        <dbReference type="EMBL" id="KAK4283597.1"/>
    </source>
</evidence>
<dbReference type="InterPro" id="IPR017451">
    <property type="entry name" value="F-box-assoc_interact_dom"/>
</dbReference>
<dbReference type="CDD" id="cd22157">
    <property type="entry name" value="F-box_AtFBW1-like"/>
    <property type="match status" value="1"/>
</dbReference>
<dbReference type="PANTHER" id="PTHR31672:SF13">
    <property type="entry name" value="F-BOX PROTEIN CPR30-LIKE"/>
    <property type="match status" value="1"/>
</dbReference>
<name>A0AAE1N6H9_9FABA</name>
<dbReference type="InterPro" id="IPR036047">
    <property type="entry name" value="F-box-like_dom_sf"/>
</dbReference>
<keyword evidence="3" id="KW-1185">Reference proteome</keyword>
<comment type="caution">
    <text evidence="2">The sequence shown here is derived from an EMBL/GenBank/DDBJ whole genome shotgun (WGS) entry which is preliminary data.</text>
</comment>
<protein>
    <recommendedName>
        <fullName evidence="1">F-box domain-containing protein</fullName>
    </recommendedName>
</protein>
<organism evidence="2 3">
    <name type="scientific">Acacia crassicarpa</name>
    <name type="common">northern wattle</name>
    <dbReference type="NCBI Taxonomy" id="499986"/>
    <lineage>
        <taxon>Eukaryota</taxon>
        <taxon>Viridiplantae</taxon>
        <taxon>Streptophyta</taxon>
        <taxon>Embryophyta</taxon>
        <taxon>Tracheophyta</taxon>
        <taxon>Spermatophyta</taxon>
        <taxon>Magnoliopsida</taxon>
        <taxon>eudicotyledons</taxon>
        <taxon>Gunneridae</taxon>
        <taxon>Pentapetalae</taxon>
        <taxon>rosids</taxon>
        <taxon>fabids</taxon>
        <taxon>Fabales</taxon>
        <taxon>Fabaceae</taxon>
        <taxon>Caesalpinioideae</taxon>
        <taxon>mimosoid clade</taxon>
        <taxon>Acacieae</taxon>
        <taxon>Acacia</taxon>
    </lineage>
</organism>
<reference evidence="2" key="1">
    <citation type="submission" date="2023-10" db="EMBL/GenBank/DDBJ databases">
        <title>Chromosome-level genome of the transformable northern wattle, Acacia crassicarpa.</title>
        <authorList>
            <person name="Massaro I."/>
            <person name="Sinha N.R."/>
            <person name="Poethig S."/>
            <person name="Leichty A.R."/>
        </authorList>
    </citation>
    <scope>NUCLEOTIDE SEQUENCE</scope>
    <source>
        <strain evidence="2">Acra3RX</strain>
        <tissue evidence="2">Leaf</tissue>
    </source>
</reference>
<dbReference type="PANTHER" id="PTHR31672">
    <property type="entry name" value="BNACNNG10540D PROTEIN"/>
    <property type="match status" value="1"/>
</dbReference>
<dbReference type="Proteomes" id="UP001293593">
    <property type="component" value="Unassembled WGS sequence"/>
</dbReference>